<dbReference type="InParanoid" id="A0A0D0AGY2"/>
<dbReference type="OrthoDB" id="3259848at2759"/>
<dbReference type="EMBL" id="KN835933">
    <property type="protein sequence ID" value="KIK33482.1"/>
    <property type="molecule type" value="Genomic_DNA"/>
</dbReference>
<reference evidence="2" key="2">
    <citation type="submission" date="2015-01" db="EMBL/GenBank/DDBJ databases">
        <title>Evolutionary Origins and Diversification of the Mycorrhizal Mutualists.</title>
        <authorList>
            <consortium name="DOE Joint Genome Institute"/>
            <consortium name="Mycorrhizal Genomics Consortium"/>
            <person name="Kohler A."/>
            <person name="Kuo A."/>
            <person name="Nagy L.G."/>
            <person name="Floudas D."/>
            <person name="Copeland A."/>
            <person name="Barry K.W."/>
            <person name="Cichocki N."/>
            <person name="Veneault-Fourrey C."/>
            <person name="LaButti K."/>
            <person name="Lindquist E.A."/>
            <person name="Lipzen A."/>
            <person name="Lundell T."/>
            <person name="Morin E."/>
            <person name="Murat C."/>
            <person name="Riley R."/>
            <person name="Ohm R."/>
            <person name="Sun H."/>
            <person name="Tunlid A."/>
            <person name="Henrissat B."/>
            <person name="Grigoriev I.V."/>
            <person name="Hibbett D.S."/>
            <person name="Martin F."/>
        </authorList>
    </citation>
    <scope>NUCLEOTIDE SEQUENCE [LARGE SCALE GENOMIC DNA]</scope>
    <source>
        <strain evidence="2">UH-Slu-Lm8-n1</strain>
    </source>
</reference>
<sequence>CYLMWIEDIGDATTFKHWTNHFTTLSKDDTVRKNFRAIIEFDVKTHQNYTLCPHQHDQAEWNHCLTKKKYDTMQKFMYRTKEHMSHSSTQSSSSCFELYNKDAKRYTKKSSDGDNSFRDGKATKSTDPMCIICGCTGHHFSDYTQETS</sequence>
<organism evidence="1 2">
    <name type="scientific">Suillus luteus UH-Slu-Lm8-n1</name>
    <dbReference type="NCBI Taxonomy" id="930992"/>
    <lineage>
        <taxon>Eukaryota</taxon>
        <taxon>Fungi</taxon>
        <taxon>Dikarya</taxon>
        <taxon>Basidiomycota</taxon>
        <taxon>Agaricomycotina</taxon>
        <taxon>Agaricomycetes</taxon>
        <taxon>Agaricomycetidae</taxon>
        <taxon>Boletales</taxon>
        <taxon>Suillineae</taxon>
        <taxon>Suillaceae</taxon>
        <taxon>Suillus</taxon>
    </lineage>
</organism>
<keyword evidence="2" id="KW-1185">Reference proteome</keyword>
<feature type="non-terminal residue" evidence="1">
    <location>
        <position position="1"/>
    </location>
</feature>
<dbReference type="STRING" id="930992.A0A0D0AGY2"/>
<evidence type="ECO:0000313" key="1">
    <source>
        <dbReference type="EMBL" id="KIK33482.1"/>
    </source>
</evidence>
<proteinExistence type="predicted"/>
<name>A0A0D0AGY2_9AGAM</name>
<evidence type="ECO:0000313" key="2">
    <source>
        <dbReference type="Proteomes" id="UP000054485"/>
    </source>
</evidence>
<dbReference type="AlphaFoldDB" id="A0A0D0AGY2"/>
<dbReference type="HOGENOM" id="CLU_1763298_0_0_1"/>
<accession>A0A0D0AGY2</accession>
<protein>
    <submittedName>
        <fullName evidence="1">Uncharacterized protein</fullName>
    </submittedName>
</protein>
<dbReference type="Proteomes" id="UP000054485">
    <property type="component" value="Unassembled WGS sequence"/>
</dbReference>
<gene>
    <name evidence="1" type="ORF">CY34DRAFT_99512</name>
</gene>
<reference evidence="1 2" key="1">
    <citation type="submission" date="2014-04" db="EMBL/GenBank/DDBJ databases">
        <authorList>
            <consortium name="DOE Joint Genome Institute"/>
            <person name="Kuo A."/>
            <person name="Ruytinx J."/>
            <person name="Rineau F."/>
            <person name="Colpaert J."/>
            <person name="Kohler A."/>
            <person name="Nagy L.G."/>
            <person name="Floudas D."/>
            <person name="Copeland A."/>
            <person name="Barry K.W."/>
            <person name="Cichocki N."/>
            <person name="Veneault-Fourrey C."/>
            <person name="LaButti K."/>
            <person name="Lindquist E.A."/>
            <person name="Lipzen A."/>
            <person name="Lundell T."/>
            <person name="Morin E."/>
            <person name="Murat C."/>
            <person name="Sun H."/>
            <person name="Tunlid A."/>
            <person name="Henrissat B."/>
            <person name="Grigoriev I.V."/>
            <person name="Hibbett D.S."/>
            <person name="Martin F."/>
            <person name="Nordberg H.P."/>
            <person name="Cantor M.N."/>
            <person name="Hua S.X."/>
        </authorList>
    </citation>
    <scope>NUCLEOTIDE SEQUENCE [LARGE SCALE GENOMIC DNA]</scope>
    <source>
        <strain evidence="1 2">UH-Slu-Lm8-n1</strain>
    </source>
</reference>